<dbReference type="InterPro" id="IPR039366">
    <property type="entry name" value="Pilotin"/>
</dbReference>
<keyword evidence="3" id="KW-0564">Palmitate</keyword>
<dbReference type="InterPro" id="IPR036328">
    <property type="entry name" value="MliC_sf"/>
</dbReference>
<dbReference type="InterPro" id="IPR005184">
    <property type="entry name" value="DUF306_Meta_HslJ"/>
</dbReference>
<evidence type="ECO:0000256" key="3">
    <source>
        <dbReference type="ARBA" id="ARBA00023139"/>
    </source>
</evidence>
<evidence type="ECO:0000313" key="8">
    <source>
        <dbReference type="EMBL" id="MDT0630831.1"/>
    </source>
</evidence>
<accession>A0ABU3BNN9</accession>
<dbReference type="SUPFAM" id="SSF141488">
    <property type="entry name" value="YdhA-like"/>
    <property type="match status" value="1"/>
</dbReference>
<feature type="signal peptide" evidence="5">
    <location>
        <begin position="1"/>
        <end position="22"/>
    </location>
</feature>
<reference evidence="8 9" key="1">
    <citation type="submission" date="2023-09" db="EMBL/GenBank/DDBJ databases">
        <authorList>
            <person name="Rey-Velasco X."/>
        </authorList>
    </citation>
    <scope>NUCLEOTIDE SEQUENCE [LARGE SCALE GENOMIC DNA]</scope>
    <source>
        <strain evidence="8 9">F394</strain>
    </source>
</reference>
<feature type="domain" description="DUF306" evidence="6">
    <location>
        <begin position="156"/>
        <end position="263"/>
    </location>
</feature>
<keyword evidence="9" id="KW-1185">Reference proteome</keyword>
<evidence type="ECO:0000313" key="9">
    <source>
        <dbReference type="Proteomes" id="UP001267426"/>
    </source>
</evidence>
<dbReference type="Pfam" id="PF09864">
    <property type="entry name" value="MliC"/>
    <property type="match status" value="1"/>
</dbReference>
<name>A0ABU3BNN9_9BACT</name>
<dbReference type="Gene3D" id="2.40.128.200">
    <property type="match status" value="1"/>
</dbReference>
<gene>
    <name evidence="8" type="ORF">RM540_03645</name>
</gene>
<sequence>MAPSSAKAFLFALFALALGGCATTGSSGGAATSELAGTVTYLPRIALPPDAAVVVRLLDVSRADAPAETLAEETISTEGVSVPVPFTLRYDADRVDARHRYVVRAEIRDALGDLTWTTDTAVPVLTNGAPSSGVEVRVVQVTSEPEGESGGGADVLRGPEWRLVELRAAGGAPTPPEGDGAFTVSFLEDGRFLGQADCNQYGGTYRTEPGGDLVLSDAATTLAACAPPSSSRDFFGTLGQVVGYSVAGDRLTLRAADGRALVFRAGAAPDLGGMPPQETGRDYAYTCASDDGPFTFRIRTGPGEVALWLPPRFEGREGGTYRVLGQVVSASGAKYQDGPVTVWTKGEDYALLDVDGQEFLDCPADPARAGRLLLRGTGDGWYLEVVEAGDGARLRLVGAFEERGGAATVTRSGAQTVYRADGLVVTATDEPCTDADSGDTTGTRVTVELDGRTHEGCGQRTG</sequence>
<proteinExistence type="predicted"/>
<dbReference type="InterPro" id="IPR018660">
    <property type="entry name" value="MliC"/>
</dbReference>
<dbReference type="Proteomes" id="UP001267426">
    <property type="component" value="Unassembled WGS sequence"/>
</dbReference>
<comment type="caution">
    <text evidence="8">The sequence shown here is derived from an EMBL/GenBank/DDBJ whole genome shotgun (WGS) entry which is preliminary data.</text>
</comment>
<dbReference type="Pfam" id="PF03724">
    <property type="entry name" value="META"/>
    <property type="match status" value="1"/>
</dbReference>
<dbReference type="PANTHER" id="PTHR38013:SF1">
    <property type="entry name" value="GLYCOPROTEIN_POLYSACCHARIDE METABOLISM"/>
    <property type="match status" value="1"/>
</dbReference>
<protein>
    <submittedName>
        <fullName evidence="8">YbaY family lipoprotein</fullName>
    </submittedName>
</protein>
<evidence type="ECO:0000256" key="5">
    <source>
        <dbReference type="SAM" id="SignalP"/>
    </source>
</evidence>
<dbReference type="InterPro" id="IPR053196">
    <property type="entry name" value="Lipoprotein_YbaY-like"/>
</dbReference>
<dbReference type="InterPro" id="IPR038670">
    <property type="entry name" value="HslJ-like_sf"/>
</dbReference>
<dbReference type="PANTHER" id="PTHR38013">
    <property type="entry name" value="GLYCOPROTEIN/POLYSACCHARIDE METABOLISM"/>
    <property type="match status" value="1"/>
</dbReference>
<dbReference type="RefSeq" id="WP_311662167.1">
    <property type="nucleotide sequence ID" value="NZ_JAVRHT010000005.1"/>
</dbReference>
<evidence type="ECO:0000256" key="4">
    <source>
        <dbReference type="ARBA" id="ARBA00023288"/>
    </source>
</evidence>
<feature type="domain" description="C-type lysozyme inhibitor" evidence="7">
    <location>
        <begin position="318"/>
        <end position="357"/>
    </location>
</feature>
<dbReference type="Pfam" id="PF09619">
    <property type="entry name" value="YscW"/>
    <property type="match status" value="1"/>
</dbReference>
<evidence type="ECO:0000256" key="2">
    <source>
        <dbReference type="ARBA" id="ARBA00023136"/>
    </source>
</evidence>
<keyword evidence="1 5" id="KW-0732">Signal</keyword>
<dbReference type="Gene3D" id="2.40.128.270">
    <property type="match status" value="1"/>
</dbReference>
<feature type="chain" id="PRO_5045528872" evidence="5">
    <location>
        <begin position="23"/>
        <end position="462"/>
    </location>
</feature>
<organism evidence="8 9">
    <name type="scientific">Rubrivirga litoralis</name>
    <dbReference type="NCBI Taxonomy" id="3075598"/>
    <lineage>
        <taxon>Bacteria</taxon>
        <taxon>Pseudomonadati</taxon>
        <taxon>Rhodothermota</taxon>
        <taxon>Rhodothermia</taxon>
        <taxon>Rhodothermales</taxon>
        <taxon>Rubricoccaceae</taxon>
        <taxon>Rubrivirga</taxon>
    </lineage>
</organism>
<evidence type="ECO:0000259" key="7">
    <source>
        <dbReference type="Pfam" id="PF09864"/>
    </source>
</evidence>
<dbReference type="EMBL" id="JAVRHT010000005">
    <property type="protein sequence ID" value="MDT0630831.1"/>
    <property type="molecule type" value="Genomic_DNA"/>
</dbReference>
<keyword evidence="2" id="KW-0472">Membrane</keyword>
<evidence type="ECO:0000259" key="6">
    <source>
        <dbReference type="Pfam" id="PF03724"/>
    </source>
</evidence>
<evidence type="ECO:0000256" key="1">
    <source>
        <dbReference type="ARBA" id="ARBA00022729"/>
    </source>
</evidence>
<keyword evidence="4 8" id="KW-0449">Lipoprotein</keyword>
<dbReference type="PROSITE" id="PS51257">
    <property type="entry name" value="PROKAR_LIPOPROTEIN"/>
    <property type="match status" value="1"/>
</dbReference>